<evidence type="ECO:0000313" key="1">
    <source>
        <dbReference type="EMBL" id="CAG8736011.1"/>
    </source>
</evidence>
<dbReference type="Proteomes" id="UP000789759">
    <property type="component" value="Unassembled WGS sequence"/>
</dbReference>
<name>A0A9N9NJL3_9GLOM</name>
<protein>
    <submittedName>
        <fullName evidence="1">2907_t:CDS:1</fullName>
    </submittedName>
</protein>
<reference evidence="1" key="1">
    <citation type="submission" date="2021-06" db="EMBL/GenBank/DDBJ databases">
        <authorList>
            <person name="Kallberg Y."/>
            <person name="Tangrot J."/>
            <person name="Rosling A."/>
        </authorList>
    </citation>
    <scope>NUCLEOTIDE SEQUENCE</scope>
    <source>
        <strain evidence="1">FL966</strain>
    </source>
</reference>
<dbReference type="EMBL" id="CAJVQA010015232">
    <property type="protein sequence ID" value="CAG8736011.1"/>
    <property type="molecule type" value="Genomic_DNA"/>
</dbReference>
<organism evidence="1 2">
    <name type="scientific">Cetraspora pellucida</name>
    <dbReference type="NCBI Taxonomy" id="1433469"/>
    <lineage>
        <taxon>Eukaryota</taxon>
        <taxon>Fungi</taxon>
        <taxon>Fungi incertae sedis</taxon>
        <taxon>Mucoromycota</taxon>
        <taxon>Glomeromycotina</taxon>
        <taxon>Glomeromycetes</taxon>
        <taxon>Diversisporales</taxon>
        <taxon>Gigasporaceae</taxon>
        <taxon>Cetraspora</taxon>
    </lineage>
</organism>
<sequence>MSGRSSDIAGYLTTVSRMHRVKGLADPTKGSAVQCPVNSVRKWVARDAEADWLRDLLLVEAIKFYLDCPPENNDETSRGTFNLKKKDLKWVDDILWLTRRLVFIVLVTVLRIESFCFRKRGKRHDDALLVPVCCFMKSH</sequence>
<proteinExistence type="predicted"/>
<gene>
    <name evidence="1" type="ORF">CPELLU_LOCUS13805</name>
</gene>
<evidence type="ECO:0000313" key="2">
    <source>
        <dbReference type="Proteomes" id="UP000789759"/>
    </source>
</evidence>
<keyword evidence="2" id="KW-1185">Reference proteome</keyword>
<comment type="caution">
    <text evidence="1">The sequence shown here is derived from an EMBL/GenBank/DDBJ whole genome shotgun (WGS) entry which is preliminary data.</text>
</comment>
<accession>A0A9N9NJL3</accession>
<dbReference type="AlphaFoldDB" id="A0A9N9NJL3"/>